<dbReference type="PANTHER" id="PTHR30576">
    <property type="entry name" value="COLANIC BIOSYNTHESIS UDP-GLUCOSE LIPID CARRIER TRANSFERASE"/>
    <property type="match status" value="1"/>
</dbReference>
<evidence type="ECO:0000256" key="4">
    <source>
        <dbReference type="ARBA" id="ARBA00022475"/>
    </source>
</evidence>
<keyword evidence="8 9" id="KW-0472">Membrane</keyword>
<keyword evidence="6 9" id="KW-0812">Transmembrane</keyword>
<comment type="similarity">
    <text evidence="3">Belongs to the bacterial sugar transferase family.</text>
</comment>
<name>A0A1H2W4Q9_9FIRM</name>
<dbReference type="PANTHER" id="PTHR30576:SF4">
    <property type="entry name" value="UNDECAPRENYL-PHOSPHATE GALACTOSE PHOSPHOTRANSFERASE"/>
    <property type="match status" value="1"/>
</dbReference>
<feature type="transmembrane region" description="Helical" evidence="9">
    <location>
        <begin position="63"/>
        <end position="83"/>
    </location>
</feature>
<dbReference type="InterPro" id="IPR003362">
    <property type="entry name" value="Bact_transf"/>
</dbReference>
<feature type="transmembrane region" description="Helical" evidence="9">
    <location>
        <begin position="5"/>
        <end position="25"/>
    </location>
</feature>
<dbReference type="Gene3D" id="3.40.50.720">
    <property type="entry name" value="NAD(P)-binding Rossmann-like Domain"/>
    <property type="match status" value="1"/>
</dbReference>
<feature type="transmembrane region" description="Helical" evidence="9">
    <location>
        <begin position="89"/>
        <end position="108"/>
    </location>
</feature>
<dbReference type="GO" id="GO:0016780">
    <property type="term" value="F:phosphotransferase activity, for other substituted phosphate groups"/>
    <property type="evidence" value="ECO:0007669"/>
    <property type="project" value="TreeGrafter"/>
</dbReference>
<dbReference type="NCBIfam" id="TIGR03025">
    <property type="entry name" value="EPS_sugtrans"/>
    <property type="match status" value="1"/>
</dbReference>
<evidence type="ECO:0000259" key="10">
    <source>
        <dbReference type="Pfam" id="PF02397"/>
    </source>
</evidence>
<evidence type="ECO:0000256" key="1">
    <source>
        <dbReference type="ARBA" id="ARBA00004141"/>
    </source>
</evidence>
<proteinExistence type="inferred from homology"/>
<dbReference type="OrthoDB" id="9808602at2"/>
<dbReference type="eggNOG" id="COG2148">
    <property type="taxonomic scope" value="Bacteria"/>
</dbReference>
<feature type="domain" description="Bacterial sugar transferase" evidence="10">
    <location>
        <begin position="262"/>
        <end position="454"/>
    </location>
</feature>
<dbReference type="EMBL" id="FNNF01000046">
    <property type="protein sequence ID" value="SDW75558.1"/>
    <property type="molecule type" value="Genomic_DNA"/>
</dbReference>
<comment type="subcellular location">
    <subcellularLocation>
        <location evidence="2">Cell membrane</location>
    </subcellularLocation>
    <subcellularLocation>
        <location evidence="1">Membrane</location>
        <topology evidence="1">Multi-pass membrane protein</topology>
    </subcellularLocation>
</comment>
<keyword evidence="5 11" id="KW-0808">Transferase</keyword>
<dbReference type="Pfam" id="PF02397">
    <property type="entry name" value="Bac_transf"/>
    <property type="match status" value="1"/>
</dbReference>
<evidence type="ECO:0000256" key="7">
    <source>
        <dbReference type="ARBA" id="ARBA00022989"/>
    </source>
</evidence>
<keyword evidence="7 9" id="KW-1133">Transmembrane helix</keyword>
<evidence type="ECO:0000256" key="8">
    <source>
        <dbReference type="ARBA" id="ARBA00023136"/>
    </source>
</evidence>
<evidence type="ECO:0000313" key="12">
    <source>
        <dbReference type="Proteomes" id="UP000182429"/>
    </source>
</evidence>
<feature type="transmembrane region" description="Helical" evidence="9">
    <location>
        <begin position="31"/>
        <end position="51"/>
    </location>
</feature>
<dbReference type="Proteomes" id="UP000182429">
    <property type="component" value="Unassembled WGS sequence"/>
</dbReference>
<gene>
    <name evidence="11" type="ORF">SAMN04487759_1462</name>
</gene>
<keyword evidence="4" id="KW-1003">Cell membrane</keyword>
<organism evidence="11 12">
    <name type="scientific">Kandleria vitulina</name>
    <dbReference type="NCBI Taxonomy" id="1630"/>
    <lineage>
        <taxon>Bacteria</taxon>
        <taxon>Bacillati</taxon>
        <taxon>Bacillota</taxon>
        <taxon>Erysipelotrichia</taxon>
        <taxon>Erysipelotrichales</taxon>
        <taxon>Coprobacillaceae</taxon>
        <taxon>Kandleria</taxon>
    </lineage>
</organism>
<sequence length="460" mass="53768">MSRKILSLLLIVFEILIYYFFFNLFDINVGLFRQTLGLFIVYMFIFGHYSIEDTLVWEEIKNVFKACLVYILTFIVVIPQGIHQDKRRYIVFLAMVMFVACIFLSRTLRIVLRHQLKTKTLVMGTSSDSLRYARIANNNRFAITEVLGFVDLNDPDVFKQAFPNVIEEERIPKDRFKVFKYKDVIDVIKDNDIQQVVIVENSITEEGYDTIMSTVGDLVESVKYMPRDNNTMNFSSQVQDFDGILLISTSRDKMSVFDTILKRFFDIIFGLIGSILTVFLAIFVKIICLKNGDHDSIFFKQTRIGHHGKEITIYKFRSMIPNAEEKLEELMRDDPKIREEYLKNKKLENDPRITKVGHFLRKSSLDEFPQFFNVLLGDMALVGPRPYLPREKQDMGYYYSNIIEVKPGITGMWQANGRSNLSFEGRCKLDVYYYKNWSLWLDIVIVYKTVRSIIHGTGAM</sequence>
<evidence type="ECO:0000313" key="11">
    <source>
        <dbReference type="EMBL" id="SDW75558.1"/>
    </source>
</evidence>
<evidence type="ECO:0000256" key="5">
    <source>
        <dbReference type="ARBA" id="ARBA00022679"/>
    </source>
</evidence>
<dbReference type="STRING" id="1630.SAMN05216514_1078"/>
<dbReference type="AlphaFoldDB" id="A0A1H2W4Q9"/>
<dbReference type="RefSeq" id="WP_029070987.1">
    <property type="nucleotide sequence ID" value="NZ_FNGT01000024.1"/>
</dbReference>
<reference evidence="11 12" key="1">
    <citation type="submission" date="2016-10" db="EMBL/GenBank/DDBJ databases">
        <authorList>
            <person name="de Groot N.N."/>
        </authorList>
    </citation>
    <scope>NUCLEOTIDE SEQUENCE [LARGE SCALE GENOMIC DNA]</scope>
    <source>
        <strain evidence="11 12">S3b</strain>
    </source>
</reference>
<protein>
    <submittedName>
        <fullName evidence="11">Undecaprenyl-phosphate galactose phosphotransferase</fullName>
    </submittedName>
</protein>
<evidence type="ECO:0000256" key="2">
    <source>
        <dbReference type="ARBA" id="ARBA00004236"/>
    </source>
</evidence>
<evidence type="ECO:0000256" key="9">
    <source>
        <dbReference type="SAM" id="Phobius"/>
    </source>
</evidence>
<feature type="transmembrane region" description="Helical" evidence="9">
    <location>
        <begin position="264"/>
        <end position="284"/>
    </location>
</feature>
<evidence type="ECO:0000256" key="3">
    <source>
        <dbReference type="ARBA" id="ARBA00006464"/>
    </source>
</evidence>
<dbReference type="GO" id="GO:0005886">
    <property type="term" value="C:plasma membrane"/>
    <property type="evidence" value="ECO:0007669"/>
    <property type="project" value="UniProtKB-SubCell"/>
</dbReference>
<evidence type="ECO:0000256" key="6">
    <source>
        <dbReference type="ARBA" id="ARBA00022692"/>
    </source>
</evidence>
<accession>A0A1H2W4Q9</accession>
<dbReference type="InterPro" id="IPR017475">
    <property type="entry name" value="EPS_sugar_tfrase"/>
</dbReference>